<dbReference type="CDD" id="cd06342">
    <property type="entry name" value="PBP1_ABC_LIVBP-like"/>
    <property type="match status" value="1"/>
</dbReference>
<dbReference type="AlphaFoldDB" id="A0A158L2J2"/>
<gene>
    <name evidence="4" type="ORF">AWB74_07876</name>
</gene>
<dbReference type="PANTHER" id="PTHR47151:SF2">
    <property type="entry name" value="AMINO ACID BINDING PROTEIN"/>
    <property type="match status" value="1"/>
</dbReference>
<evidence type="ECO:0000256" key="2">
    <source>
        <dbReference type="ARBA" id="ARBA00022729"/>
    </source>
</evidence>
<reference evidence="4" key="1">
    <citation type="submission" date="2016-01" db="EMBL/GenBank/DDBJ databases">
        <authorList>
            <person name="Peeters C."/>
        </authorList>
    </citation>
    <scope>NUCLEOTIDE SEQUENCE [LARGE SCALE GENOMIC DNA]</scope>
    <source>
        <strain evidence="4">LMG 29317</strain>
    </source>
</reference>
<name>A0A158L2J2_9BURK</name>
<keyword evidence="2" id="KW-0732">Signal</keyword>
<evidence type="ECO:0000259" key="3">
    <source>
        <dbReference type="Pfam" id="PF13458"/>
    </source>
</evidence>
<dbReference type="EMBL" id="FCOM02000079">
    <property type="protein sequence ID" value="SAL86861.1"/>
    <property type="molecule type" value="Genomic_DNA"/>
</dbReference>
<comment type="caution">
    <text evidence="4">The sequence shown here is derived from an EMBL/GenBank/DDBJ whole genome shotgun (WGS) entry which is preliminary data.</text>
</comment>
<protein>
    <submittedName>
        <fullName evidence="4">Extracellular ligand-binding receptor</fullName>
    </submittedName>
</protein>
<keyword evidence="4" id="KW-0675">Receptor</keyword>
<dbReference type="Proteomes" id="UP000055019">
    <property type="component" value="Unassembled WGS sequence"/>
</dbReference>
<dbReference type="Pfam" id="PF13458">
    <property type="entry name" value="Peripla_BP_6"/>
    <property type="match status" value="1"/>
</dbReference>
<organism evidence="4 5">
    <name type="scientific">Caballeronia arvi</name>
    <dbReference type="NCBI Taxonomy" id="1777135"/>
    <lineage>
        <taxon>Bacteria</taxon>
        <taxon>Pseudomonadati</taxon>
        <taxon>Pseudomonadota</taxon>
        <taxon>Betaproteobacteria</taxon>
        <taxon>Burkholderiales</taxon>
        <taxon>Burkholderiaceae</taxon>
        <taxon>Caballeronia</taxon>
    </lineage>
</organism>
<dbReference type="InterPro" id="IPR028081">
    <property type="entry name" value="Leu-bd"/>
</dbReference>
<keyword evidence="5" id="KW-1185">Reference proteome</keyword>
<evidence type="ECO:0000256" key="1">
    <source>
        <dbReference type="ARBA" id="ARBA00010062"/>
    </source>
</evidence>
<dbReference type="Gene3D" id="3.40.50.2300">
    <property type="match status" value="2"/>
</dbReference>
<dbReference type="InterPro" id="IPR028082">
    <property type="entry name" value="Peripla_BP_I"/>
</dbReference>
<dbReference type="SUPFAM" id="SSF53822">
    <property type="entry name" value="Periplasmic binding protein-like I"/>
    <property type="match status" value="1"/>
</dbReference>
<sequence>MPAESHHPLRFQKSQIYFDNRIPEISQSSTNPKYTQQGFDTAFRLVANDGQLGSVLGKYAVQKWNAKTVAVIDDRTAYGQGIADEFLKAAQANGAKLVSRQYTTDKATDFRGALTAVKGENPDVLFYGGMDAQGGPMIRQMQQLGMQTKFMGGDGICSGQLPALAGTSLQGRQVLCAEAGGITPEYAPGMEAFRRRFKAKYGDDVVIYAPYAYDAVMILVDAMKRANSSDPAKYLPYLQKTDYKGVIGETRFDQKGDLQSATLTLYTYNDGKRESLGVQR</sequence>
<evidence type="ECO:0000313" key="5">
    <source>
        <dbReference type="Proteomes" id="UP000055019"/>
    </source>
</evidence>
<proteinExistence type="inferred from homology"/>
<dbReference type="PANTHER" id="PTHR47151">
    <property type="entry name" value="LEU/ILE/VAL-BINDING ABC TRANSPORTER SUBUNIT"/>
    <property type="match status" value="1"/>
</dbReference>
<evidence type="ECO:0000313" key="4">
    <source>
        <dbReference type="EMBL" id="SAL86861.1"/>
    </source>
</evidence>
<accession>A0A158L2J2</accession>
<feature type="domain" description="Leucine-binding protein" evidence="3">
    <location>
        <begin position="19"/>
        <end position="271"/>
    </location>
</feature>
<comment type="similarity">
    <text evidence="1">Belongs to the leucine-binding protein family.</text>
</comment>